<feature type="transmembrane region" description="Helical" evidence="10">
    <location>
        <begin position="244"/>
        <end position="265"/>
    </location>
</feature>
<evidence type="ECO:0000256" key="3">
    <source>
        <dbReference type="ARBA" id="ARBA00022679"/>
    </source>
</evidence>
<dbReference type="GO" id="GO:0047493">
    <property type="term" value="F:ceramide cholinephosphotransferase activity"/>
    <property type="evidence" value="ECO:0007669"/>
    <property type="project" value="TreeGrafter"/>
</dbReference>
<dbReference type="GO" id="GO:0033188">
    <property type="term" value="F:sphingomyelin synthase activity"/>
    <property type="evidence" value="ECO:0007669"/>
    <property type="project" value="TreeGrafter"/>
</dbReference>
<evidence type="ECO:0000256" key="9">
    <source>
        <dbReference type="SAM" id="MobiDB-lite"/>
    </source>
</evidence>
<organism evidence="12 13">
    <name type="scientific">Catenaria anguillulae PL171</name>
    <dbReference type="NCBI Taxonomy" id="765915"/>
    <lineage>
        <taxon>Eukaryota</taxon>
        <taxon>Fungi</taxon>
        <taxon>Fungi incertae sedis</taxon>
        <taxon>Blastocladiomycota</taxon>
        <taxon>Blastocladiomycetes</taxon>
        <taxon>Blastocladiales</taxon>
        <taxon>Catenariaceae</taxon>
        <taxon>Catenaria</taxon>
    </lineage>
</organism>
<dbReference type="GO" id="GO:0005789">
    <property type="term" value="C:endoplasmic reticulum membrane"/>
    <property type="evidence" value="ECO:0007669"/>
    <property type="project" value="TreeGrafter"/>
</dbReference>
<dbReference type="PANTHER" id="PTHR21290:SF25">
    <property type="entry name" value="SPHINGOMYELIN SYNTHASE-RELATED PROTEIN 1"/>
    <property type="match status" value="1"/>
</dbReference>
<dbReference type="OrthoDB" id="422827at2759"/>
<feature type="transmembrane region" description="Helical" evidence="10">
    <location>
        <begin position="271"/>
        <end position="288"/>
    </location>
</feature>
<dbReference type="Pfam" id="PF14360">
    <property type="entry name" value="PAP2_C"/>
    <property type="match status" value="1"/>
</dbReference>
<dbReference type="Proteomes" id="UP000193411">
    <property type="component" value="Unassembled WGS sequence"/>
</dbReference>
<evidence type="ECO:0000256" key="2">
    <source>
        <dbReference type="ARBA" id="ARBA00005441"/>
    </source>
</evidence>
<evidence type="ECO:0000256" key="1">
    <source>
        <dbReference type="ARBA" id="ARBA00004141"/>
    </source>
</evidence>
<evidence type="ECO:0000256" key="7">
    <source>
        <dbReference type="ARBA" id="ARBA00023098"/>
    </source>
</evidence>
<keyword evidence="6 10" id="KW-1133">Transmembrane helix</keyword>
<evidence type="ECO:0000313" key="13">
    <source>
        <dbReference type="Proteomes" id="UP000193411"/>
    </source>
</evidence>
<sequence length="442" mass="48390">MTAASPAAVPTPAPPLGAQTASQPSQPTQSYSQPPLHVPLKSSIGGTTPPAASLSARAWAWVQPYLTLWRSTWDLKITVYAILWFVVCTYIVCLSNSAVDRINPNNFLPFDERKVLHDPLLKWSFQVFVQSGLPQDLSDLWVRAATALLFARALTMKRRSLTILRRILYISGAVYLMRAPSVILTVLPNPYIQCISNPHPNIFIDAIDLMLQRRYSCGDVFFSGHSIFITLVARIYIMYTDNVVIHLLACLFTAGGLFSLVFTTYHYSIDVLFAFTIVTALYSIYHWIAKGKMGVNRWWGKVILYIDGERIMDQEEEELLPMSRRGSAVGSALDDSDNNGQQRVAASEVPDTFGTPRAGNMRQVGGNGAGTGSQLPVDGRSSLHLEQSAALMVPLPGSPALAEAALLDDQTLTGSAAGSNGSSRRRAASPVRRKTDASDDEL</sequence>
<evidence type="ECO:0000256" key="8">
    <source>
        <dbReference type="ARBA" id="ARBA00023136"/>
    </source>
</evidence>
<feature type="region of interest" description="Disordered" evidence="9">
    <location>
        <begin position="328"/>
        <end position="379"/>
    </location>
</feature>
<dbReference type="AlphaFoldDB" id="A0A1Y2I0Q3"/>
<comment type="caution">
    <text evidence="12">The sequence shown here is derived from an EMBL/GenBank/DDBJ whole genome shotgun (WGS) entry which is preliminary data.</text>
</comment>
<evidence type="ECO:0000256" key="6">
    <source>
        <dbReference type="ARBA" id="ARBA00022989"/>
    </source>
</evidence>
<keyword evidence="4 10" id="KW-0812">Transmembrane</keyword>
<dbReference type="GO" id="GO:0005886">
    <property type="term" value="C:plasma membrane"/>
    <property type="evidence" value="ECO:0007669"/>
    <property type="project" value="TreeGrafter"/>
</dbReference>
<evidence type="ECO:0000313" key="12">
    <source>
        <dbReference type="EMBL" id="ORZ40425.1"/>
    </source>
</evidence>
<keyword evidence="3" id="KW-0808">Transferase</keyword>
<keyword evidence="7" id="KW-0443">Lipid metabolism</keyword>
<dbReference type="STRING" id="765915.A0A1Y2I0Q3"/>
<dbReference type="InterPro" id="IPR025749">
    <property type="entry name" value="Sphingomyelin_synth-like_dom"/>
</dbReference>
<dbReference type="EMBL" id="MCFL01000003">
    <property type="protein sequence ID" value="ORZ40425.1"/>
    <property type="molecule type" value="Genomic_DNA"/>
</dbReference>
<name>A0A1Y2I0Q3_9FUNG</name>
<protein>
    <recommendedName>
        <fullName evidence="11">Sphingomyelin synthase-like domain-containing protein</fullName>
    </recommendedName>
</protein>
<gene>
    <name evidence="12" type="ORF">BCR44DRAFT_125312</name>
</gene>
<keyword evidence="13" id="KW-1185">Reference proteome</keyword>
<feature type="transmembrane region" description="Helical" evidence="10">
    <location>
        <begin position="77"/>
        <end position="99"/>
    </location>
</feature>
<feature type="domain" description="Sphingomyelin synthase-like" evidence="11">
    <location>
        <begin position="216"/>
        <end position="286"/>
    </location>
</feature>
<feature type="region of interest" description="Disordered" evidence="9">
    <location>
        <begin position="412"/>
        <end position="442"/>
    </location>
</feature>
<keyword evidence="8 10" id="KW-0472">Membrane</keyword>
<evidence type="ECO:0000259" key="11">
    <source>
        <dbReference type="Pfam" id="PF14360"/>
    </source>
</evidence>
<evidence type="ECO:0000256" key="4">
    <source>
        <dbReference type="ARBA" id="ARBA00022692"/>
    </source>
</evidence>
<dbReference type="GO" id="GO:0000139">
    <property type="term" value="C:Golgi membrane"/>
    <property type="evidence" value="ECO:0007669"/>
    <property type="project" value="TreeGrafter"/>
</dbReference>
<comment type="subcellular location">
    <subcellularLocation>
        <location evidence="1">Membrane</location>
        <topology evidence="1">Multi-pass membrane protein</topology>
    </subcellularLocation>
</comment>
<feature type="transmembrane region" description="Helical" evidence="10">
    <location>
        <begin position="220"/>
        <end position="237"/>
    </location>
</feature>
<feature type="compositionally biased region" description="Basic and acidic residues" evidence="9">
    <location>
        <begin position="433"/>
        <end position="442"/>
    </location>
</feature>
<feature type="region of interest" description="Disordered" evidence="9">
    <location>
        <begin position="1"/>
        <end position="33"/>
    </location>
</feature>
<feature type="transmembrane region" description="Helical" evidence="10">
    <location>
        <begin position="167"/>
        <end position="187"/>
    </location>
</feature>
<accession>A0A1Y2I0Q3</accession>
<keyword evidence="5" id="KW-0746">Sphingolipid metabolism</keyword>
<dbReference type="PANTHER" id="PTHR21290">
    <property type="entry name" value="SPHINGOMYELIN SYNTHETASE"/>
    <property type="match status" value="1"/>
</dbReference>
<dbReference type="InterPro" id="IPR045221">
    <property type="entry name" value="Sphingomyelin_synth-like"/>
</dbReference>
<evidence type="ECO:0000256" key="5">
    <source>
        <dbReference type="ARBA" id="ARBA00022919"/>
    </source>
</evidence>
<dbReference type="GO" id="GO:0046513">
    <property type="term" value="P:ceramide biosynthetic process"/>
    <property type="evidence" value="ECO:0007669"/>
    <property type="project" value="TreeGrafter"/>
</dbReference>
<proteinExistence type="inferred from homology"/>
<evidence type="ECO:0000256" key="10">
    <source>
        <dbReference type="SAM" id="Phobius"/>
    </source>
</evidence>
<comment type="similarity">
    <text evidence="2">Belongs to the sphingomyelin synthase family.</text>
</comment>
<reference evidence="12 13" key="1">
    <citation type="submission" date="2016-07" db="EMBL/GenBank/DDBJ databases">
        <title>Pervasive Adenine N6-methylation of Active Genes in Fungi.</title>
        <authorList>
            <consortium name="DOE Joint Genome Institute"/>
            <person name="Mondo S.J."/>
            <person name="Dannebaum R.O."/>
            <person name="Kuo R.C."/>
            <person name="Labutti K."/>
            <person name="Haridas S."/>
            <person name="Kuo A."/>
            <person name="Salamov A."/>
            <person name="Ahrendt S.R."/>
            <person name="Lipzen A."/>
            <person name="Sullivan W."/>
            <person name="Andreopoulos W.B."/>
            <person name="Clum A."/>
            <person name="Lindquist E."/>
            <person name="Daum C."/>
            <person name="Ramamoorthy G.K."/>
            <person name="Gryganskyi A."/>
            <person name="Culley D."/>
            <person name="Magnuson J.K."/>
            <person name="James T.Y."/>
            <person name="O'Malley M.A."/>
            <person name="Stajich J.E."/>
            <person name="Spatafora J.W."/>
            <person name="Visel A."/>
            <person name="Grigoriev I.V."/>
        </authorList>
    </citation>
    <scope>NUCLEOTIDE SEQUENCE [LARGE SCALE GENOMIC DNA]</scope>
    <source>
        <strain evidence="12 13">PL171</strain>
    </source>
</reference>
<feature type="compositionally biased region" description="Low complexity" evidence="9">
    <location>
        <begin position="22"/>
        <end position="33"/>
    </location>
</feature>